<dbReference type="InterPro" id="IPR024977">
    <property type="entry name" value="Apc4-like_WD40_dom"/>
</dbReference>
<organism evidence="7 8">
    <name type="scientific">Streptomyces rimosus subsp. rimosus</name>
    <dbReference type="NCBI Taxonomy" id="132474"/>
    <lineage>
        <taxon>Bacteria</taxon>
        <taxon>Bacillati</taxon>
        <taxon>Actinomycetota</taxon>
        <taxon>Actinomycetes</taxon>
        <taxon>Kitasatosporales</taxon>
        <taxon>Streptomycetaceae</taxon>
        <taxon>Streptomyces</taxon>
    </lineage>
</organism>
<keyword evidence="8" id="KW-1185">Reference proteome</keyword>
<dbReference type="Pfam" id="PF12894">
    <property type="entry name" value="ANAPC4_WD40"/>
    <property type="match status" value="1"/>
</dbReference>
<evidence type="ECO:0000313" key="8">
    <source>
        <dbReference type="Proteomes" id="UP000829494"/>
    </source>
</evidence>
<sequence>MGGLPFRLDVFEVRDEWVIMCTSPLGRASAKVRPPYGPDELRLMLAEVRMALIRSASPVITRRASLVEKSVRDFGERLSDTVLTGDIRLLFDRCREHARQQDEPLRVVLGLDGPQVSGIPWEFAIDPYARDSYLGLRVPVVRSPQLMGAPAPVCVTPPLRVLGVISRPTDLPALQSERERDEITQALQRVSTDVAVDWLRGDSWQELAEAVRDRAPHVLHFVGHGGFDPETESGYLELSAEDGTAMHVSGTDLGRLIHDSPQLRLVVLNACESATSGAEGVFSSTAAKIMREGVPAVVAMQYEITDPAALAFASSFYTGMARGRPVDRAMTLARESVKMTLPGSLEWATPVLFLRSDETQLFVVPERAEQAEPSGAGERGAAPSAASGGDVGSLASERTVPQRAPGSGPPPGGAVPRPSAQPPPAYPPYQPQPASEQPWAAGVRDKFARYIRSRPVTPQPGPVPSASAAQGARTVPPQPTTPPGDTAPSATSTAPPAYTPPVFTSRSADRPRTPGLLPGLGPCTQVAIGPRDLLAAACLDGSLRVFRLDPPELLAECAVRQHGPVLRLAWSPWPRHIATLHENGTTVVWDLETEVPVQTLPGRAGQITALAFSGDGRWLAMAGGDRILVHDTNGRIVRSLSAAPAPLAPCLAFAPGDRHLLAGTADGAVRRLDVHGRTTVHWPHPQPVCAFAVSADRLATGSPDGRVRAWTWSGRLLHRVHQGGAVRELAFAPDGAALAVASDDGVLVRWNHDGTPQHRAELTGRPVGVACTGRDGAVLTATDDGVVRIHPSTAAPTGPDRPEEAT</sequence>
<protein>
    <submittedName>
        <fullName evidence="7">CHAT domain protein</fullName>
    </submittedName>
</protein>
<feature type="region of interest" description="Disordered" evidence="4">
    <location>
        <begin position="367"/>
        <end position="439"/>
    </location>
</feature>
<dbReference type="SUPFAM" id="SSF50978">
    <property type="entry name" value="WD40 repeat-like"/>
    <property type="match status" value="1"/>
</dbReference>
<dbReference type="InterPro" id="IPR001680">
    <property type="entry name" value="WD40_rpt"/>
</dbReference>
<keyword evidence="1 3" id="KW-0853">WD repeat</keyword>
<feature type="domain" description="CHAT" evidence="5">
    <location>
        <begin position="91"/>
        <end position="337"/>
    </location>
</feature>
<gene>
    <name evidence="7" type="ORF">SRIMR7_38325</name>
</gene>
<feature type="compositionally biased region" description="Low complexity" evidence="4">
    <location>
        <begin position="483"/>
        <end position="496"/>
    </location>
</feature>
<evidence type="ECO:0000256" key="1">
    <source>
        <dbReference type="ARBA" id="ARBA00022574"/>
    </source>
</evidence>
<name>A0ABY3ZCM0_STRRM</name>
<dbReference type="SMART" id="SM00320">
    <property type="entry name" value="WD40"/>
    <property type="match status" value="7"/>
</dbReference>
<dbReference type="InterPro" id="IPR015943">
    <property type="entry name" value="WD40/YVTN_repeat-like_dom_sf"/>
</dbReference>
<feature type="repeat" description="WD" evidence="3">
    <location>
        <begin position="719"/>
        <end position="751"/>
    </location>
</feature>
<dbReference type="RefSeq" id="WP_003981446.1">
    <property type="nucleotide sequence ID" value="NZ_CP043497.1"/>
</dbReference>
<reference evidence="7 8" key="1">
    <citation type="submission" date="2022-03" db="EMBL/GenBank/DDBJ databases">
        <title>Complete genome of Streptomyces rimosus ssp. rimosus R7 (=ATCC 10970).</title>
        <authorList>
            <person name="Beganovic S."/>
            <person name="Ruckert C."/>
            <person name="Busche T."/>
            <person name="Kalinowski J."/>
            <person name="Wittmann C."/>
        </authorList>
    </citation>
    <scope>NUCLEOTIDE SEQUENCE [LARGE SCALE GENOMIC DNA]</scope>
    <source>
        <strain evidence="7 8">R7</strain>
    </source>
</reference>
<feature type="compositionally biased region" description="Pro residues" evidence="4">
    <location>
        <begin position="407"/>
        <end position="431"/>
    </location>
</feature>
<dbReference type="Proteomes" id="UP000829494">
    <property type="component" value="Chromosome"/>
</dbReference>
<proteinExistence type="predicted"/>
<dbReference type="Gene3D" id="2.130.10.10">
    <property type="entry name" value="YVTN repeat-like/Quinoprotein amine dehydrogenase"/>
    <property type="match status" value="2"/>
</dbReference>
<dbReference type="Pfam" id="PF00400">
    <property type="entry name" value="WD40"/>
    <property type="match status" value="1"/>
</dbReference>
<evidence type="ECO:0000256" key="4">
    <source>
        <dbReference type="SAM" id="MobiDB-lite"/>
    </source>
</evidence>
<evidence type="ECO:0000256" key="3">
    <source>
        <dbReference type="PROSITE-ProRule" id="PRU00221"/>
    </source>
</evidence>
<dbReference type="PANTHER" id="PTHR19848">
    <property type="entry name" value="WD40 REPEAT PROTEIN"/>
    <property type="match status" value="1"/>
</dbReference>
<feature type="region of interest" description="Disordered" evidence="4">
    <location>
        <begin position="454"/>
        <end position="515"/>
    </location>
</feature>
<dbReference type="GeneID" id="66852823"/>
<dbReference type="InterPro" id="IPR024983">
    <property type="entry name" value="CHAT_dom"/>
</dbReference>
<feature type="domain" description="Anaphase-promoting complex subunit 4-like WD40" evidence="6">
    <location>
        <begin position="531"/>
        <end position="612"/>
    </location>
</feature>
<evidence type="ECO:0000259" key="6">
    <source>
        <dbReference type="Pfam" id="PF12894"/>
    </source>
</evidence>
<keyword evidence="2" id="KW-0677">Repeat</keyword>
<dbReference type="Pfam" id="PF12770">
    <property type="entry name" value="CHAT"/>
    <property type="match status" value="1"/>
</dbReference>
<dbReference type="InterPro" id="IPR036322">
    <property type="entry name" value="WD40_repeat_dom_sf"/>
</dbReference>
<evidence type="ECO:0000256" key="2">
    <source>
        <dbReference type="ARBA" id="ARBA00022737"/>
    </source>
</evidence>
<evidence type="ECO:0000313" key="7">
    <source>
        <dbReference type="EMBL" id="UNZ08031.1"/>
    </source>
</evidence>
<dbReference type="PANTHER" id="PTHR19848:SF8">
    <property type="entry name" value="F-BOX AND WD REPEAT DOMAIN CONTAINING 7"/>
    <property type="match status" value="1"/>
</dbReference>
<accession>A0ABY3ZCM0</accession>
<evidence type="ECO:0000259" key="5">
    <source>
        <dbReference type="Pfam" id="PF12770"/>
    </source>
</evidence>
<dbReference type="PROSITE" id="PS50082">
    <property type="entry name" value="WD_REPEATS_2"/>
    <property type="match status" value="1"/>
</dbReference>
<dbReference type="EMBL" id="CP094298">
    <property type="protein sequence ID" value="UNZ08031.1"/>
    <property type="molecule type" value="Genomic_DNA"/>
</dbReference>